<proteinExistence type="predicted"/>
<dbReference type="RefSeq" id="WP_248706432.1">
    <property type="nucleotide sequence ID" value="NZ_CAKOET010000004.1"/>
</dbReference>
<dbReference type="InterPro" id="IPR042099">
    <property type="entry name" value="ANL_N_sf"/>
</dbReference>
<dbReference type="PANTHER" id="PTHR36932">
    <property type="entry name" value="CAPSULAR POLYSACCHARIDE BIOSYNTHESIS PROTEIN"/>
    <property type="match status" value="1"/>
</dbReference>
<dbReference type="Proteomes" id="UP000838102">
    <property type="component" value="Unassembled WGS sequence"/>
</dbReference>
<gene>
    <name evidence="1" type="ORF">LMG032447_01056</name>
</gene>
<dbReference type="PANTHER" id="PTHR36932:SF1">
    <property type="entry name" value="CAPSULAR POLYSACCHARIDE BIOSYNTHESIS PROTEIN"/>
    <property type="match status" value="1"/>
</dbReference>
<reference evidence="1" key="1">
    <citation type="submission" date="2022-03" db="EMBL/GenBank/DDBJ databases">
        <authorList>
            <person name="Hettiarachchi G."/>
        </authorList>
    </citation>
    <scope>NUCLEOTIDE SEQUENCE</scope>
    <source>
        <strain evidence="1">LMG 32447</strain>
    </source>
</reference>
<evidence type="ECO:0000313" key="2">
    <source>
        <dbReference type="Proteomes" id="UP000838102"/>
    </source>
</evidence>
<sequence length="433" mass="50514">MVLVFDFLGSYTKTRWDMKHLRSRAQLEKVQQRRLQRLLRWLPAGHYYSDYKNGSWSQIPISDKAHWMGSFNQVNTLGLDFDQTRNFARHQEETRQFDAEIRPGISVGLSTGTSGNQGVFITSRRERGLWAGAIIGKLLPKIPKHQERVAFFMRANNNLYESTGSRFLKFKFFDLMRDPQKNLVDLVPFDATILIAPPTMLLEIVGYYQEHNLDFGFKKIISIAETLEPEDKSWLERQTGQIIHQVYQATEGFLGATCPYGTLHLNEDNLLVEKDVIDEEQHLFVPIITDFYRHSQPLIRYRLNDILQEKVTPCPCGSPYLALERIIGREDDLLIFAQENKQGFQKVFPDFLRKVVLEANANIQNYQIIQQDPHHLTIALEEETYQQAVMDNLIKFLQTHHLEVPAVNFVAYHYDFKNGKRRKIIREKQKGKV</sequence>
<comment type="caution">
    <text evidence="1">The sequence shown here is derived from an EMBL/GenBank/DDBJ whole genome shotgun (WGS) entry which is preliminary data.</text>
</comment>
<dbReference type="Gene3D" id="3.40.50.12780">
    <property type="entry name" value="N-terminal domain of ligase-like"/>
    <property type="match status" value="1"/>
</dbReference>
<dbReference type="SUPFAM" id="SSF56801">
    <property type="entry name" value="Acetyl-CoA synthetase-like"/>
    <property type="match status" value="1"/>
</dbReference>
<name>A0ABM9D2G3_9LACO</name>
<dbReference type="EMBL" id="CAKOEU010000004">
    <property type="protein sequence ID" value="CAH1855272.1"/>
    <property type="molecule type" value="Genomic_DNA"/>
</dbReference>
<organism evidence="1 2">
    <name type="scientific">Convivina praedatoris</name>
    <dbReference type="NCBI Taxonomy" id="2880963"/>
    <lineage>
        <taxon>Bacteria</taxon>
        <taxon>Bacillati</taxon>
        <taxon>Bacillota</taxon>
        <taxon>Bacilli</taxon>
        <taxon>Lactobacillales</taxon>
        <taxon>Lactobacillaceae</taxon>
        <taxon>Convivina</taxon>
    </lineage>
</organism>
<evidence type="ECO:0008006" key="3">
    <source>
        <dbReference type="Google" id="ProtNLM"/>
    </source>
</evidence>
<keyword evidence="2" id="KW-1185">Reference proteome</keyword>
<accession>A0ABM9D2G3</accession>
<dbReference type="NCBIfam" id="TIGR02304">
    <property type="entry name" value="aden_form_hyp"/>
    <property type="match status" value="1"/>
</dbReference>
<dbReference type="InterPro" id="IPR053158">
    <property type="entry name" value="CapK_Type1_Caps_Biosynth"/>
</dbReference>
<protein>
    <recommendedName>
        <fullName evidence="3">Adenylate-forming enzyme</fullName>
    </recommendedName>
</protein>
<dbReference type="InterPro" id="IPR012685">
    <property type="entry name" value="CHP02304_F390_synth-rel"/>
</dbReference>
<evidence type="ECO:0000313" key="1">
    <source>
        <dbReference type="EMBL" id="CAH1855272.1"/>
    </source>
</evidence>